<keyword evidence="9 11" id="KW-0408">Iron</keyword>
<accession>A0A9N9R7V1</accession>
<keyword evidence="10" id="KW-0503">Monooxygenase</keyword>
<comment type="subcellular location">
    <subcellularLocation>
        <location evidence="4">Endoplasmic reticulum membrane</location>
        <topology evidence="4">Peripheral membrane protein</topology>
    </subcellularLocation>
    <subcellularLocation>
        <location evidence="3">Microsome membrane</location>
        <topology evidence="3">Peripheral membrane protein</topology>
    </subcellularLocation>
</comment>
<comment type="cofactor">
    <cofactor evidence="1 11">
        <name>heme</name>
        <dbReference type="ChEBI" id="CHEBI:30413"/>
    </cofactor>
</comment>
<dbReference type="Pfam" id="PF00067">
    <property type="entry name" value="p450"/>
    <property type="match status" value="1"/>
</dbReference>
<organism evidence="12 13">
    <name type="scientific">Diatraea saccharalis</name>
    <name type="common">sugarcane borer</name>
    <dbReference type="NCBI Taxonomy" id="40085"/>
    <lineage>
        <taxon>Eukaryota</taxon>
        <taxon>Metazoa</taxon>
        <taxon>Ecdysozoa</taxon>
        <taxon>Arthropoda</taxon>
        <taxon>Hexapoda</taxon>
        <taxon>Insecta</taxon>
        <taxon>Pterygota</taxon>
        <taxon>Neoptera</taxon>
        <taxon>Endopterygota</taxon>
        <taxon>Lepidoptera</taxon>
        <taxon>Glossata</taxon>
        <taxon>Ditrysia</taxon>
        <taxon>Pyraloidea</taxon>
        <taxon>Crambidae</taxon>
        <taxon>Crambinae</taxon>
        <taxon>Diatraea</taxon>
    </lineage>
</organism>
<evidence type="ECO:0000256" key="3">
    <source>
        <dbReference type="ARBA" id="ARBA00004174"/>
    </source>
</evidence>
<evidence type="ECO:0000256" key="10">
    <source>
        <dbReference type="ARBA" id="ARBA00023033"/>
    </source>
</evidence>
<dbReference type="InterPro" id="IPR036396">
    <property type="entry name" value="Cyt_P450_sf"/>
</dbReference>
<dbReference type="PRINTS" id="PR00465">
    <property type="entry name" value="EP450IV"/>
</dbReference>
<evidence type="ECO:0000256" key="7">
    <source>
        <dbReference type="ARBA" id="ARBA00022723"/>
    </source>
</evidence>
<evidence type="ECO:0000313" key="12">
    <source>
        <dbReference type="EMBL" id="CAG9791318.1"/>
    </source>
</evidence>
<dbReference type="Proteomes" id="UP001153714">
    <property type="component" value="Chromosome 3"/>
</dbReference>
<keyword evidence="7 11" id="KW-0479">Metal-binding</keyword>
<proteinExistence type="inferred from homology"/>
<sequence length="182" mass="21028">MMAYHPDCQEKLYNEIKSVLGDSDRDVTDDDLKRMPYLEMVFKETLRLFPIGAMLQRTVTEDIAILSGYLPAGSSMTVSIFHLHRDPRFWDNPEAFDPERFNPENTDRGHNNAYIPFSLGPMDCLGRYFGTKLVKTICTRILREYELTSLSTYKDLRVTICISVVALDGYKITMKPRRQCAK</sequence>
<evidence type="ECO:0000256" key="2">
    <source>
        <dbReference type="ARBA" id="ARBA00003690"/>
    </source>
</evidence>
<dbReference type="OrthoDB" id="6692864at2759"/>
<evidence type="ECO:0000256" key="6">
    <source>
        <dbReference type="ARBA" id="ARBA00022617"/>
    </source>
</evidence>
<dbReference type="InterPro" id="IPR001128">
    <property type="entry name" value="Cyt_P450"/>
</dbReference>
<evidence type="ECO:0000313" key="13">
    <source>
        <dbReference type="Proteomes" id="UP001153714"/>
    </source>
</evidence>
<dbReference type="PANTHER" id="PTHR24291">
    <property type="entry name" value="CYTOCHROME P450 FAMILY 4"/>
    <property type="match status" value="1"/>
</dbReference>
<evidence type="ECO:0008006" key="14">
    <source>
        <dbReference type="Google" id="ProtNLM"/>
    </source>
</evidence>
<keyword evidence="6 11" id="KW-0349">Heme</keyword>
<name>A0A9N9R7V1_9NEOP</name>
<dbReference type="GO" id="GO:0020037">
    <property type="term" value="F:heme binding"/>
    <property type="evidence" value="ECO:0007669"/>
    <property type="project" value="InterPro"/>
</dbReference>
<reference evidence="12" key="2">
    <citation type="submission" date="2022-10" db="EMBL/GenBank/DDBJ databases">
        <authorList>
            <consortium name="ENA_rothamsted_submissions"/>
            <consortium name="culmorum"/>
            <person name="King R."/>
        </authorList>
    </citation>
    <scope>NUCLEOTIDE SEQUENCE</scope>
</reference>
<dbReference type="EMBL" id="OU893334">
    <property type="protein sequence ID" value="CAG9791318.1"/>
    <property type="molecule type" value="Genomic_DNA"/>
</dbReference>
<dbReference type="PANTHER" id="PTHR24291:SF50">
    <property type="entry name" value="BIFUNCTIONAL ALBAFLAVENONE MONOOXYGENASE_TERPENE SYNTHASE"/>
    <property type="match status" value="1"/>
</dbReference>
<gene>
    <name evidence="12" type="ORF">DIATSA_LOCUS8940</name>
</gene>
<evidence type="ECO:0000256" key="4">
    <source>
        <dbReference type="ARBA" id="ARBA00004406"/>
    </source>
</evidence>
<keyword evidence="8" id="KW-0560">Oxidoreductase</keyword>
<dbReference type="GO" id="GO:0005789">
    <property type="term" value="C:endoplasmic reticulum membrane"/>
    <property type="evidence" value="ECO:0007669"/>
    <property type="project" value="UniProtKB-SubCell"/>
</dbReference>
<comment type="function">
    <text evidence="2">May be involved in the metabolism of insect hormones and in the breakdown of synthetic insecticides.</text>
</comment>
<dbReference type="PRINTS" id="PR00385">
    <property type="entry name" value="P450"/>
</dbReference>
<evidence type="ECO:0000256" key="11">
    <source>
        <dbReference type="PIRSR" id="PIRSR602403-1"/>
    </source>
</evidence>
<dbReference type="GO" id="GO:0005506">
    <property type="term" value="F:iron ion binding"/>
    <property type="evidence" value="ECO:0007669"/>
    <property type="project" value="InterPro"/>
</dbReference>
<dbReference type="Gene3D" id="1.10.630.10">
    <property type="entry name" value="Cytochrome P450"/>
    <property type="match status" value="1"/>
</dbReference>
<dbReference type="AlphaFoldDB" id="A0A9N9R7V1"/>
<dbReference type="GO" id="GO:0016705">
    <property type="term" value="F:oxidoreductase activity, acting on paired donors, with incorporation or reduction of molecular oxygen"/>
    <property type="evidence" value="ECO:0007669"/>
    <property type="project" value="InterPro"/>
</dbReference>
<keyword evidence="13" id="KW-1185">Reference proteome</keyword>
<evidence type="ECO:0000256" key="8">
    <source>
        <dbReference type="ARBA" id="ARBA00023002"/>
    </source>
</evidence>
<evidence type="ECO:0000256" key="1">
    <source>
        <dbReference type="ARBA" id="ARBA00001971"/>
    </source>
</evidence>
<comment type="similarity">
    <text evidence="5">Belongs to the cytochrome P450 family.</text>
</comment>
<dbReference type="SUPFAM" id="SSF48264">
    <property type="entry name" value="Cytochrome P450"/>
    <property type="match status" value="1"/>
</dbReference>
<evidence type="ECO:0000256" key="9">
    <source>
        <dbReference type="ARBA" id="ARBA00023004"/>
    </source>
</evidence>
<dbReference type="InterPro" id="IPR050196">
    <property type="entry name" value="Cytochrome_P450_Monoox"/>
</dbReference>
<reference evidence="12" key="1">
    <citation type="submission" date="2021-12" db="EMBL/GenBank/DDBJ databases">
        <authorList>
            <person name="King R."/>
        </authorList>
    </citation>
    <scope>NUCLEOTIDE SEQUENCE</scope>
</reference>
<protein>
    <recommendedName>
        <fullName evidence="14">Cytochrome P450</fullName>
    </recommendedName>
</protein>
<evidence type="ECO:0000256" key="5">
    <source>
        <dbReference type="ARBA" id="ARBA00010617"/>
    </source>
</evidence>
<dbReference type="GO" id="GO:0004497">
    <property type="term" value="F:monooxygenase activity"/>
    <property type="evidence" value="ECO:0007669"/>
    <property type="project" value="UniProtKB-KW"/>
</dbReference>
<feature type="binding site" description="axial binding residue" evidence="11">
    <location>
        <position position="124"/>
    </location>
    <ligand>
        <name>heme</name>
        <dbReference type="ChEBI" id="CHEBI:30413"/>
    </ligand>
    <ligandPart>
        <name>Fe</name>
        <dbReference type="ChEBI" id="CHEBI:18248"/>
    </ligandPart>
</feature>
<dbReference type="InterPro" id="IPR002403">
    <property type="entry name" value="Cyt_P450_E_grp-IV"/>
</dbReference>